<organism evidence="2 3">
    <name type="scientific">Pisolithus tinctorius Marx 270</name>
    <dbReference type="NCBI Taxonomy" id="870435"/>
    <lineage>
        <taxon>Eukaryota</taxon>
        <taxon>Fungi</taxon>
        <taxon>Dikarya</taxon>
        <taxon>Basidiomycota</taxon>
        <taxon>Agaricomycotina</taxon>
        <taxon>Agaricomycetes</taxon>
        <taxon>Agaricomycetidae</taxon>
        <taxon>Boletales</taxon>
        <taxon>Sclerodermatineae</taxon>
        <taxon>Pisolithaceae</taxon>
        <taxon>Pisolithus</taxon>
    </lineage>
</organism>
<dbReference type="AlphaFoldDB" id="A0A0C3PCG1"/>
<dbReference type="EMBL" id="KN831967">
    <property type="protein sequence ID" value="KIO05394.1"/>
    <property type="molecule type" value="Genomic_DNA"/>
</dbReference>
<sequence>MASEFIETVRWTVWSNIVVFLAHETTDSQIKMAVFETQPPDGKKAFSESSEPTKDLVLKGEQMLTNYLLTEAAEEDLNDENPQVEIALDDEGNPEVPAWTGQKLKVQQSLARMVFQAAYGKPKAKVPWGLLIKSPLEYLNSNSIPEGFMLWNHWNSQEENKVIISFIKCKKEDKPLGRPWNRKAPSKKSVWISPGEDSEAGVEAKPSDLGEEIGGAGMTPIATSSGAQDILDSGRAPSEDTPHESSPACHAKGDRVKYSKSLCIMPRYQEHVELVNGLLETEPDSGPVNLPVWASWAWSAQYFPEEMHGNGDSFWKALYQLQSEKFASTQKDLTILLGFGMLWRECKRAQDIEPDDPEAANLGFLLGSGLDIHKGEDVMGAVGLVVARLQQNSGGSGTGLGAQETTGVSAGDSCPTQEGGMKES</sequence>
<dbReference type="InParanoid" id="A0A0C3PCG1"/>
<name>A0A0C3PCG1_PISTI</name>
<dbReference type="HOGENOM" id="CLU_027365_1_1_1"/>
<dbReference type="Proteomes" id="UP000054217">
    <property type="component" value="Unassembled WGS sequence"/>
</dbReference>
<dbReference type="OrthoDB" id="3235041at2759"/>
<keyword evidence="3" id="KW-1185">Reference proteome</keyword>
<reference evidence="3" key="2">
    <citation type="submission" date="2015-01" db="EMBL/GenBank/DDBJ databases">
        <title>Evolutionary Origins and Diversification of the Mycorrhizal Mutualists.</title>
        <authorList>
            <consortium name="DOE Joint Genome Institute"/>
            <consortium name="Mycorrhizal Genomics Consortium"/>
            <person name="Kohler A."/>
            <person name="Kuo A."/>
            <person name="Nagy L.G."/>
            <person name="Floudas D."/>
            <person name="Copeland A."/>
            <person name="Barry K.W."/>
            <person name="Cichocki N."/>
            <person name="Veneault-Fourrey C."/>
            <person name="LaButti K."/>
            <person name="Lindquist E.A."/>
            <person name="Lipzen A."/>
            <person name="Lundell T."/>
            <person name="Morin E."/>
            <person name="Murat C."/>
            <person name="Riley R."/>
            <person name="Ohm R."/>
            <person name="Sun H."/>
            <person name="Tunlid A."/>
            <person name="Henrissat B."/>
            <person name="Grigoriev I.V."/>
            <person name="Hibbett D.S."/>
            <person name="Martin F."/>
        </authorList>
    </citation>
    <scope>NUCLEOTIDE SEQUENCE [LARGE SCALE GENOMIC DNA]</scope>
    <source>
        <strain evidence="3">Marx 270</strain>
    </source>
</reference>
<evidence type="ECO:0000256" key="1">
    <source>
        <dbReference type="SAM" id="MobiDB-lite"/>
    </source>
</evidence>
<protein>
    <submittedName>
        <fullName evidence="2">Uncharacterized protein</fullName>
    </submittedName>
</protein>
<feature type="region of interest" description="Disordered" evidence="1">
    <location>
        <begin position="221"/>
        <end position="251"/>
    </location>
</feature>
<proteinExistence type="predicted"/>
<feature type="region of interest" description="Disordered" evidence="1">
    <location>
        <begin position="177"/>
        <end position="208"/>
    </location>
</feature>
<accession>A0A0C3PCG1</accession>
<evidence type="ECO:0000313" key="3">
    <source>
        <dbReference type="Proteomes" id="UP000054217"/>
    </source>
</evidence>
<gene>
    <name evidence="2" type="ORF">M404DRAFT_25517</name>
</gene>
<reference evidence="2 3" key="1">
    <citation type="submission" date="2014-04" db="EMBL/GenBank/DDBJ databases">
        <authorList>
            <consortium name="DOE Joint Genome Institute"/>
            <person name="Kuo A."/>
            <person name="Kohler A."/>
            <person name="Costa M.D."/>
            <person name="Nagy L.G."/>
            <person name="Floudas D."/>
            <person name="Copeland A."/>
            <person name="Barry K.W."/>
            <person name="Cichocki N."/>
            <person name="Veneault-Fourrey C."/>
            <person name="LaButti K."/>
            <person name="Lindquist E.A."/>
            <person name="Lipzen A."/>
            <person name="Lundell T."/>
            <person name="Morin E."/>
            <person name="Murat C."/>
            <person name="Sun H."/>
            <person name="Tunlid A."/>
            <person name="Henrissat B."/>
            <person name="Grigoriev I.V."/>
            <person name="Hibbett D.S."/>
            <person name="Martin F."/>
            <person name="Nordberg H.P."/>
            <person name="Cantor M.N."/>
            <person name="Hua S.X."/>
        </authorList>
    </citation>
    <scope>NUCLEOTIDE SEQUENCE [LARGE SCALE GENOMIC DNA]</scope>
    <source>
        <strain evidence="2 3">Marx 270</strain>
    </source>
</reference>
<evidence type="ECO:0000313" key="2">
    <source>
        <dbReference type="EMBL" id="KIO05394.1"/>
    </source>
</evidence>
<feature type="region of interest" description="Disordered" evidence="1">
    <location>
        <begin position="394"/>
        <end position="424"/>
    </location>
</feature>